<organism evidence="2 3">
    <name type="scientific">Trichonephila inaurata madagascariensis</name>
    <dbReference type="NCBI Taxonomy" id="2747483"/>
    <lineage>
        <taxon>Eukaryota</taxon>
        <taxon>Metazoa</taxon>
        <taxon>Ecdysozoa</taxon>
        <taxon>Arthropoda</taxon>
        <taxon>Chelicerata</taxon>
        <taxon>Arachnida</taxon>
        <taxon>Araneae</taxon>
        <taxon>Araneomorphae</taxon>
        <taxon>Entelegynae</taxon>
        <taxon>Araneoidea</taxon>
        <taxon>Nephilidae</taxon>
        <taxon>Trichonephila</taxon>
        <taxon>Trichonephila inaurata</taxon>
    </lineage>
</organism>
<feature type="compositionally biased region" description="Basic and acidic residues" evidence="1">
    <location>
        <begin position="27"/>
        <end position="40"/>
    </location>
</feature>
<comment type="caution">
    <text evidence="2">The sequence shown here is derived from an EMBL/GenBank/DDBJ whole genome shotgun (WGS) entry which is preliminary data.</text>
</comment>
<dbReference type="EMBL" id="BMAV01003731">
    <property type="protein sequence ID" value="GFY43508.1"/>
    <property type="molecule type" value="Genomic_DNA"/>
</dbReference>
<evidence type="ECO:0000313" key="3">
    <source>
        <dbReference type="Proteomes" id="UP000886998"/>
    </source>
</evidence>
<dbReference type="AlphaFoldDB" id="A0A8X6WY97"/>
<protein>
    <submittedName>
        <fullName evidence="2">Uncharacterized protein</fullName>
    </submittedName>
</protein>
<reference evidence="2" key="1">
    <citation type="submission" date="2020-08" db="EMBL/GenBank/DDBJ databases">
        <title>Multicomponent nature underlies the extraordinary mechanical properties of spider dragline silk.</title>
        <authorList>
            <person name="Kono N."/>
            <person name="Nakamura H."/>
            <person name="Mori M."/>
            <person name="Yoshida Y."/>
            <person name="Ohtoshi R."/>
            <person name="Malay A.D."/>
            <person name="Moran D.A.P."/>
            <person name="Tomita M."/>
            <person name="Numata K."/>
            <person name="Arakawa K."/>
        </authorList>
    </citation>
    <scope>NUCLEOTIDE SEQUENCE</scope>
</reference>
<evidence type="ECO:0000256" key="1">
    <source>
        <dbReference type="SAM" id="MobiDB-lite"/>
    </source>
</evidence>
<sequence length="108" mass="11986">MTLSVSSMRGSLENDNASLASHTNVIDHLHPNDGREKVSSEEPAPPYLFPNPEVIKKRLFKCILGCECFCALITLMPPRKRLMRIYDFGVLNGGIIPVLRSVYITGAL</sequence>
<dbReference type="Proteomes" id="UP000886998">
    <property type="component" value="Unassembled WGS sequence"/>
</dbReference>
<evidence type="ECO:0000313" key="2">
    <source>
        <dbReference type="EMBL" id="GFY43508.1"/>
    </source>
</evidence>
<accession>A0A8X6WY97</accession>
<keyword evidence="3" id="KW-1185">Reference proteome</keyword>
<gene>
    <name evidence="2" type="ORF">TNIN_282591</name>
</gene>
<name>A0A8X6WY97_9ARAC</name>
<proteinExistence type="predicted"/>
<feature type="region of interest" description="Disordered" evidence="1">
    <location>
        <begin position="27"/>
        <end position="48"/>
    </location>
</feature>